<keyword evidence="4" id="KW-0391">Immunity</keyword>
<dbReference type="Proteomes" id="UP000007303">
    <property type="component" value="Unassembled WGS sequence"/>
</dbReference>
<dbReference type="Pfam" id="PF11628">
    <property type="entry name" value="TCR_zetazeta"/>
    <property type="match status" value="1"/>
</dbReference>
<dbReference type="PANTHER" id="PTHR16803:SF0">
    <property type="entry name" value="HIGH AFFINITY IMMUNOGLOBULIN EPSILON RECEPTOR SUBUNIT GAMMA"/>
    <property type="match status" value="1"/>
</dbReference>
<dbReference type="HOGENOM" id="CLU_192374_0_0_1"/>
<keyword evidence="2" id="KW-1003">Cell membrane</keyword>
<dbReference type="GO" id="GO:0019767">
    <property type="term" value="F:IgE receptor activity"/>
    <property type="evidence" value="ECO:0007669"/>
    <property type="project" value="InterPro"/>
</dbReference>
<evidence type="ECO:0000256" key="2">
    <source>
        <dbReference type="ARBA" id="ARBA00022475"/>
    </source>
</evidence>
<keyword evidence="6" id="KW-0675">Receptor</keyword>
<dbReference type="EMBL" id="CAAE01010112">
    <property type="protein sequence ID" value="CAF92657.1"/>
    <property type="molecule type" value="Genomic_DNA"/>
</dbReference>
<proteinExistence type="predicted"/>
<dbReference type="KEGG" id="tng:GSTEN00007971G001"/>
<protein>
    <submittedName>
        <fullName evidence="8">Chromosome undetermined SCAF10112, whole genome shotgun sequence</fullName>
    </submittedName>
    <submittedName>
        <fullName evidence="9">Fc receptor, IgE, high affinity I, gamma polypeptide like</fullName>
    </submittedName>
</protein>
<dbReference type="InterPro" id="IPR021663">
    <property type="entry name" value="CD3_zeta/IgE_Fc_rcpt_gamma"/>
</dbReference>
<evidence type="ECO:0000256" key="5">
    <source>
        <dbReference type="ARBA" id="ARBA00023157"/>
    </source>
</evidence>
<sequence length="74" mass="8197">MLRPACVEAIGDANVCYILDGILVMFGAILTILFCRLKMNDAKTTTETGGIYEDLAPRGRDIYETINTDKKPIE</sequence>
<reference evidence="8" key="2">
    <citation type="submission" date="2004-02" db="EMBL/GenBank/DDBJ databases">
        <authorList>
            <consortium name="Genoscope"/>
            <consortium name="Whitehead Institute Centre for Genome Research"/>
        </authorList>
    </citation>
    <scope>NUCLEOTIDE SEQUENCE</scope>
</reference>
<dbReference type="InterPro" id="IPR042340">
    <property type="entry name" value="FCER1G"/>
</dbReference>
<keyword evidence="7" id="KW-0812">Transmembrane</keyword>
<dbReference type="STRING" id="99883.ENSTNIP00000007244"/>
<dbReference type="OMA" id="TIKMDKK"/>
<comment type="subcellular location">
    <subcellularLocation>
        <location evidence="1">Cell membrane</location>
        <topology evidence="1">Single-pass type I membrane protein</topology>
    </subcellularLocation>
</comment>
<evidence type="ECO:0000313" key="10">
    <source>
        <dbReference type="Proteomes" id="UP000007303"/>
    </source>
</evidence>
<dbReference type="PANTHER" id="PTHR16803">
    <property type="entry name" value="HIGH AFFINITY IMMUNOGLOBULIN EPSILON RECEPTOR GAMMA-SUBUNIT"/>
    <property type="match status" value="1"/>
</dbReference>
<reference evidence="9" key="3">
    <citation type="submission" date="2025-05" db="UniProtKB">
        <authorList>
            <consortium name="Ensembl"/>
        </authorList>
    </citation>
    <scope>IDENTIFICATION</scope>
</reference>
<dbReference type="GO" id="GO:0032998">
    <property type="term" value="C:Fc-epsilon receptor I complex"/>
    <property type="evidence" value="ECO:0007669"/>
    <property type="project" value="InterPro"/>
</dbReference>
<keyword evidence="10" id="KW-1185">Reference proteome</keyword>
<gene>
    <name evidence="8" type="ORF">GSTENG00007971001</name>
</gene>
<dbReference type="Ensembl" id="ENSTNIT00000007402.1">
    <property type="protein sequence ID" value="ENSTNIP00000007244.1"/>
    <property type="gene ID" value="ENSTNIG00000004595.1"/>
</dbReference>
<dbReference type="OrthoDB" id="9941225at2759"/>
<name>Q4T375_TETNG</name>
<evidence type="ECO:0000256" key="1">
    <source>
        <dbReference type="ARBA" id="ARBA00004251"/>
    </source>
</evidence>
<feature type="transmembrane region" description="Helical" evidence="7">
    <location>
        <begin position="17"/>
        <end position="35"/>
    </location>
</feature>
<dbReference type="GO" id="GO:0002376">
    <property type="term" value="P:immune system process"/>
    <property type="evidence" value="ECO:0007669"/>
    <property type="project" value="UniProtKB-KW"/>
</dbReference>
<evidence type="ECO:0000256" key="7">
    <source>
        <dbReference type="SAM" id="Phobius"/>
    </source>
</evidence>
<evidence type="ECO:0000256" key="4">
    <source>
        <dbReference type="ARBA" id="ARBA00022859"/>
    </source>
</evidence>
<accession>Q4T375</accession>
<evidence type="ECO:0000313" key="9">
    <source>
        <dbReference type="Ensembl" id="ENSTNIP00000007244.1"/>
    </source>
</evidence>
<evidence type="ECO:0000256" key="6">
    <source>
        <dbReference type="ARBA" id="ARBA00023170"/>
    </source>
</evidence>
<keyword evidence="7" id="KW-0472">Membrane</keyword>
<keyword evidence="5" id="KW-1015">Disulfide bond</keyword>
<keyword evidence="7" id="KW-1133">Transmembrane helix</keyword>
<evidence type="ECO:0000313" key="8">
    <source>
        <dbReference type="EMBL" id="CAF92657.1"/>
    </source>
</evidence>
<dbReference type="GeneTree" id="ENSGT01120000272152"/>
<organism evidence="8">
    <name type="scientific">Tetraodon nigroviridis</name>
    <name type="common">Spotted green pufferfish</name>
    <name type="synonym">Chelonodon nigroviridis</name>
    <dbReference type="NCBI Taxonomy" id="99883"/>
    <lineage>
        <taxon>Eukaryota</taxon>
        <taxon>Metazoa</taxon>
        <taxon>Chordata</taxon>
        <taxon>Craniata</taxon>
        <taxon>Vertebrata</taxon>
        <taxon>Euteleostomi</taxon>
        <taxon>Actinopterygii</taxon>
        <taxon>Neopterygii</taxon>
        <taxon>Teleostei</taxon>
        <taxon>Neoteleostei</taxon>
        <taxon>Acanthomorphata</taxon>
        <taxon>Eupercaria</taxon>
        <taxon>Tetraodontiformes</taxon>
        <taxon>Tetradontoidea</taxon>
        <taxon>Tetraodontidae</taxon>
        <taxon>Tetraodon</taxon>
    </lineage>
</organism>
<evidence type="ECO:0000256" key="3">
    <source>
        <dbReference type="ARBA" id="ARBA00022553"/>
    </source>
</evidence>
<dbReference type="AlphaFoldDB" id="Q4T375"/>
<keyword evidence="3" id="KW-0597">Phosphoprotein</keyword>
<reference evidence="8 10" key="1">
    <citation type="journal article" date="2004" name="Nature">
        <title>Genome duplication in the teleost fish Tetraodon nigroviridis reveals the early vertebrate proto-karyotype.</title>
        <authorList>
            <person name="Jaillon O."/>
            <person name="Aury J.-M."/>
            <person name="Brunet F."/>
            <person name="Petit J.-L."/>
            <person name="Stange-Thomann N."/>
            <person name="Mauceli E."/>
            <person name="Bouneau L."/>
            <person name="Fischer C."/>
            <person name="Ozouf-Costaz C."/>
            <person name="Bernot A."/>
            <person name="Nicaud S."/>
            <person name="Jaffe D."/>
            <person name="Fisher S."/>
            <person name="Lutfalla G."/>
            <person name="Dossat C."/>
            <person name="Segurens B."/>
            <person name="Dasilva C."/>
            <person name="Salanoubat M."/>
            <person name="Levy M."/>
            <person name="Boudet N."/>
            <person name="Castellano S."/>
            <person name="Anthouard V."/>
            <person name="Jubin C."/>
            <person name="Castelli V."/>
            <person name="Katinka M."/>
            <person name="Vacherie B."/>
            <person name="Biemont C."/>
            <person name="Skalli Z."/>
            <person name="Cattolico L."/>
            <person name="Poulain J."/>
            <person name="De Berardinis V."/>
            <person name="Cruaud C."/>
            <person name="Duprat S."/>
            <person name="Brottier P."/>
            <person name="Coutanceau J.-P."/>
            <person name="Gouzy J."/>
            <person name="Parra G."/>
            <person name="Lardier G."/>
            <person name="Chapple C."/>
            <person name="McKernan K.J."/>
            <person name="McEwan P."/>
            <person name="Bosak S."/>
            <person name="Kellis M."/>
            <person name="Volff J.-N."/>
            <person name="Guigo R."/>
            <person name="Zody M.C."/>
            <person name="Mesirov J."/>
            <person name="Lindblad-Toh K."/>
            <person name="Birren B."/>
            <person name="Nusbaum C."/>
            <person name="Kahn D."/>
            <person name="Robinson-Rechavi M."/>
            <person name="Laudet V."/>
            <person name="Schachter V."/>
            <person name="Quetier F."/>
            <person name="Saurin W."/>
            <person name="Scarpelli C."/>
            <person name="Wincker P."/>
            <person name="Lander E.S."/>
            <person name="Weissenbach J."/>
            <person name="Roest Crollius H."/>
        </authorList>
    </citation>
    <scope>NUCLEOTIDE SEQUENCE [LARGE SCALE GENOMIC DNA]</scope>
</reference>